<dbReference type="EMBL" id="JADBEL010000021">
    <property type="protein sequence ID" value="MBE1556086.1"/>
    <property type="molecule type" value="Genomic_DNA"/>
</dbReference>
<dbReference type="GO" id="GO:0005975">
    <property type="term" value="P:carbohydrate metabolic process"/>
    <property type="evidence" value="ECO:0007669"/>
    <property type="project" value="InterPro"/>
</dbReference>
<dbReference type="Gene3D" id="3.20.20.370">
    <property type="entry name" value="Glycoside hydrolase/deacetylase"/>
    <property type="match status" value="1"/>
</dbReference>
<reference evidence="2" key="1">
    <citation type="submission" date="2020-10" db="EMBL/GenBank/DDBJ databases">
        <title>Genomic Encyclopedia of Type Strains, Phase IV (KMG-IV): sequencing the most valuable type-strain genomes for metagenomic binning, comparative biology and taxonomic classification.</title>
        <authorList>
            <person name="Goeker M."/>
        </authorList>
    </citation>
    <scope>NUCLEOTIDE SEQUENCE</scope>
    <source>
        <strain evidence="2">DSM 13886</strain>
    </source>
</reference>
<evidence type="ECO:0000313" key="3">
    <source>
        <dbReference type="Proteomes" id="UP000658225"/>
    </source>
</evidence>
<dbReference type="InterPro" id="IPR050248">
    <property type="entry name" value="Polysacc_deacetylase_ArnD"/>
</dbReference>
<dbReference type="Pfam" id="PF01522">
    <property type="entry name" value="Polysacc_deac_1"/>
    <property type="match status" value="1"/>
</dbReference>
<feature type="domain" description="NodB homology" evidence="1">
    <location>
        <begin position="41"/>
        <end position="224"/>
    </location>
</feature>
<evidence type="ECO:0000259" key="1">
    <source>
        <dbReference type="PROSITE" id="PS51677"/>
    </source>
</evidence>
<organism evidence="2 3">
    <name type="scientific">Sporosarcina limicola</name>
    <dbReference type="NCBI Taxonomy" id="34101"/>
    <lineage>
        <taxon>Bacteria</taxon>
        <taxon>Bacillati</taxon>
        <taxon>Bacillota</taxon>
        <taxon>Bacilli</taxon>
        <taxon>Bacillales</taxon>
        <taxon>Caryophanaceae</taxon>
        <taxon>Sporosarcina</taxon>
    </lineage>
</organism>
<dbReference type="Proteomes" id="UP000658225">
    <property type="component" value="Unassembled WGS sequence"/>
</dbReference>
<sequence>MRYFLLLLLVALLIFLLYTVFTTSIIRMMNIHITKKLSVQNGILLTFDDGPHPDYTPQLLDLLKKNQVKATFFVVGELVEKHPEIIHRMHKEGHTIGIHHFRHVSSWLLNPWQLKKQLSSTEKVISKITKEPVAYYRPPWGHFNLATLSLSRKYDIIMWSHIFKDWKIDTHQLHLLEQQPAEGSILLLHDNGDTSGADRDAPKEMVKYLSRFIAMCKINNTEFLSLKDLNLHKKRQ</sequence>
<proteinExistence type="predicted"/>
<dbReference type="SUPFAM" id="SSF88713">
    <property type="entry name" value="Glycoside hydrolase/deacetylase"/>
    <property type="match status" value="1"/>
</dbReference>
<keyword evidence="3" id="KW-1185">Reference proteome</keyword>
<dbReference type="AlphaFoldDB" id="A0A927MLE7"/>
<name>A0A927MLE7_9BACL</name>
<dbReference type="RefSeq" id="WP_192599760.1">
    <property type="nucleotide sequence ID" value="NZ_JADBEL010000021.1"/>
</dbReference>
<dbReference type="InterPro" id="IPR002509">
    <property type="entry name" value="NODB_dom"/>
</dbReference>
<dbReference type="PANTHER" id="PTHR10587">
    <property type="entry name" value="GLYCOSYL TRANSFERASE-RELATED"/>
    <property type="match status" value="1"/>
</dbReference>
<comment type="caution">
    <text evidence="2">The sequence shown here is derived from an EMBL/GenBank/DDBJ whole genome shotgun (WGS) entry which is preliminary data.</text>
</comment>
<dbReference type="PROSITE" id="PS51677">
    <property type="entry name" value="NODB"/>
    <property type="match status" value="1"/>
</dbReference>
<gene>
    <name evidence="2" type="ORF">H4683_003207</name>
</gene>
<protein>
    <submittedName>
        <fullName evidence="2">Peptidoglycan/xylan/chitin deacetylase (PgdA/CDA1 family)</fullName>
    </submittedName>
</protein>
<dbReference type="InterPro" id="IPR011330">
    <property type="entry name" value="Glyco_hydro/deAcase_b/a-brl"/>
</dbReference>
<dbReference type="CDD" id="cd10959">
    <property type="entry name" value="CE4_NodB_like_3"/>
    <property type="match status" value="1"/>
</dbReference>
<dbReference type="PANTHER" id="PTHR10587:SF137">
    <property type="entry name" value="4-DEOXY-4-FORMAMIDO-L-ARABINOSE-PHOSPHOUNDECAPRENOL DEFORMYLASE ARND-RELATED"/>
    <property type="match status" value="1"/>
</dbReference>
<evidence type="ECO:0000313" key="2">
    <source>
        <dbReference type="EMBL" id="MBE1556086.1"/>
    </source>
</evidence>
<accession>A0A927MLE7</accession>
<dbReference type="GO" id="GO:0016810">
    <property type="term" value="F:hydrolase activity, acting on carbon-nitrogen (but not peptide) bonds"/>
    <property type="evidence" value="ECO:0007669"/>
    <property type="project" value="InterPro"/>
</dbReference>